<dbReference type="InterPro" id="IPR013563">
    <property type="entry name" value="Oligopep_ABC_C"/>
</dbReference>
<dbReference type="FunFam" id="3.40.50.300:FF:000016">
    <property type="entry name" value="Oligopeptide ABC transporter ATP-binding component"/>
    <property type="match status" value="1"/>
</dbReference>
<dbReference type="PANTHER" id="PTHR43776:SF4">
    <property type="entry name" value="PUTRESCINE EXPORT SYSTEM ATP-BINDING PROTEIN SAPF"/>
    <property type="match status" value="1"/>
</dbReference>
<feature type="domain" description="ABC transporter" evidence="9">
    <location>
        <begin position="8"/>
        <end position="256"/>
    </location>
</feature>
<keyword evidence="4" id="KW-1003">Cell membrane</keyword>
<sequence length="270" mass="30528">MKDIPVILEGKNLRKEFKIRTGIFSSKKLEAVKDVTFALHAGETISIVGESGSGKSTLAKMILGIEKSTSGEVLFKGKKINFNKADDRELMRKEMQMVFQNPHASLNPRKTIFKILEEPLIYNTSLTAKQRAEQIEKMIQLVGLQVEHLKRYPHMFSGGQKQRIAIARGLILNPSIVVADEAVSALDVSVQAQILNLMLEIQKLYNTSYLFISHDLSVVRHISHRVIVMYRGEVVEYGNVEDIFNNPQHEYTKQLLAAIPKLPENVMKKS</sequence>
<dbReference type="Gene3D" id="3.40.50.300">
    <property type="entry name" value="P-loop containing nucleotide triphosphate hydrolases"/>
    <property type="match status" value="1"/>
</dbReference>
<keyword evidence="8" id="KW-0472">Membrane</keyword>
<dbReference type="GO" id="GO:0005524">
    <property type="term" value="F:ATP binding"/>
    <property type="evidence" value="ECO:0007669"/>
    <property type="project" value="UniProtKB-KW"/>
</dbReference>
<proteinExistence type="inferred from homology"/>
<evidence type="ECO:0000313" key="11">
    <source>
        <dbReference type="Proteomes" id="UP000265964"/>
    </source>
</evidence>
<dbReference type="Pfam" id="PF08352">
    <property type="entry name" value="oligo_HPY"/>
    <property type="match status" value="1"/>
</dbReference>
<dbReference type="PROSITE" id="PS00211">
    <property type="entry name" value="ABC_TRANSPORTER_1"/>
    <property type="match status" value="1"/>
</dbReference>
<dbReference type="EMBL" id="NRJF01000001">
    <property type="protein sequence ID" value="RIY38931.1"/>
    <property type="molecule type" value="Genomic_DNA"/>
</dbReference>
<comment type="subcellular location">
    <subcellularLocation>
        <location evidence="1">Cell inner membrane</location>
        <topology evidence="1">Peripheral membrane protein</topology>
    </subcellularLocation>
</comment>
<dbReference type="AlphaFoldDB" id="A0A3A1YN01"/>
<evidence type="ECO:0000256" key="7">
    <source>
        <dbReference type="ARBA" id="ARBA00022840"/>
    </source>
</evidence>
<comment type="caution">
    <text evidence="10">The sequence shown here is derived from an EMBL/GenBank/DDBJ whole genome shotgun (WGS) entry which is preliminary data.</text>
</comment>
<dbReference type="OrthoDB" id="9784450at2"/>
<dbReference type="GO" id="GO:0055085">
    <property type="term" value="P:transmembrane transport"/>
    <property type="evidence" value="ECO:0007669"/>
    <property type="project" value="UniProtKB-ARBA"/>
</dbReference>
<dbReference type="InterPro" id="IPR050319">
    <property type="entry name" value="ABC_transp_ATP-bind"/>
</dbReference>
<dbReference type="PROSITE" id="PS50893">
    <property type="entry name" value="ABC_TRANSPORTER_2"/>
    <property type="match status" value="1"/>
</dbReference>
<evidence type="ECO:0000259" key="9">
    <source>
        <dbReference type="PROSITE" id="PS50893"/>
    </source>
</evidence>
<keyword evidence="5" id="KW-0997">Cell inner membrane</keyword>
<dbReference type="Pfam" id="PF00005">
    <property type="entry name" value="ABC_tran"/>
    <property type="match status" value="1"/>
</dbReference>
<dbReference type="GO" id="GO:0015833">
    <property type="term" value="P:peptide transport"/>
    <property type="evidence" value="ECO:0007669"/>
    <property type="project" value="InterPro"/>
</dbReference>
<organism evidence="10 11">
    <name type="scientific">Psittacicella gerlachiana</name>
    <dbReference type="NCBI Taxonomy" id="2028574"/>
    <lineage>
        <taxon>Bacteria</taxon>
        <taxon>Pseudomonadati</taxon>
        <taxon>Pseudomonadota</taxon>
        <taxon>Gammaproteobacteria</taxon>
        <taxon>Pasteurellales</taxon>
        <taxon>Psittacicellaceae</taxon>
        <taxon>Psittacicella</taxon>
    </lineage>
</organism>
<dbReference type="GO" id="GO:0016887">
    <property type="term" value="F:ATP hydrolysis activity"/>
    <property type="evidence" value="ECO:0007669"/>
    <property type="project" value="InterPro"/>
</dbReference>
<evidence type="ECO:0000256" key="6">
    <source>
        <dbReference type="ARBA" id="ARBA00022741"/>
    </source>
</evidence>
<evidence type="ECO:0000256" key="8">
    <source>
        <dbReference type="ARBA" id="ARBA00023136"/>
    </source>
</evidence>
<comment type="similarity">
    <text evidence="2">Belongs to the ABC transporter superfamily.</text>
</comment>
<dbReference type="CDD" id="cd03257">
    <property type="entry name" value="ABC_NikE_OppD_transporters"/>
    <property type="match status" value="1"/>
</dbReference>
<keyword evidence="6" id="KW-0547">Nucleotide-binding</keyword>
<dbReference type="SUPFAM" id="SSF52540">
    <property type="entry name" value="P-loop containing nucleoside triphosphate hydrolases"/>
    <property type="match status" value="1"/>
</dbReference>
<dbReference type="SMART" id="SM00382">
    <property type="entry name" value="AAA"/>
    <property type="match status" value="1"/>
</dbReference>
<gene>
    <name evidence="10" type="ORF">CKF59_00005</name>
</gene>
<evidence type="ECO:0000256" key="1">
    <source>
        <dbReference type="ARBA" id="ARBA00004417"/>
    </source>
</evidence>
<reference evidence="10 11" key="1">
    <citation type="submission" date="2017-08" db="EMBL/GenBank/DDBJ databases">
        <title>Reclassification of Bisgaard taxon 37 and 44.</title>
        <authorList>
            <person name="Christensen H."/>
        </authorList>
    </citation>
    <scope>NUCLEOTIDE SEQUENCE [LARGE SCALE GENOMIC DNA]</scope>
    <source>
        <strain evidence="10 11">EEAB3T1</strain>
    </source>
</reference>
<protein>
    <submittedName>
        <fullName evidence="10">ABC transporter ATP-binding protein</fullName>
    </submittedName>
</protein>
<dbReference type="GO" id="GO:0005886">
    <property type="term" value="C:plasma membrane"/>
    <property type="evidence" value="ECO:0007669"/>
    <property type="project" value="UniProtKB-SubCell"/>
</dbReference>
<dbReference type="InterPro" id="IPR003593">
    <property type="entry name" value="AAA+_ATPase"/>
</dbReference>
<evidence type="ECO:0000313" key="10">
    <source>
        <dbReference type="EMBL" id="RIY38931.1"/>
    </source>
</evidence>
<evidence type="ECO:0000256" key="4">
    <source>
        <dbReference type="ARBA" id="ARBA00022475"/>
    </source>
</evidence>
<keyword evidence="11" id="KW-1185">Reference proteome</keyword>
<accession>A0A3A1YN01</accession>
<dbReference type="InterPro" id="IPR027417">
    <property type="entry name" value="P-loop_NTPase"/>
</dbReference>
<dbReference type="PANTHER" id="PTHR43776">
    <property type="entry name" value="TRANSPORT ATP-BINDING PROTEIN"/>
    <property type="match status" value="1"/>
</dbReference>
<name>A0A3A1YN01_9GAMM</name>
<dbReference type="InterPro" id="IPR003439">
    <property type="entry name" value="ABC_transporter-like_ATP-bd"/>
</dbReference>
<evidence type="ECO:0000256" key="2">
    <source>
        <dbReference type="ARBA" id="ARBA00005417"/>
    </source>
</evidence>
<evidence type="ECO:0000256" key="5">
    <source>
        <dbReference type="ARBA" id="ARBA00022519"/>
    </source>
</evidence>
<keyword evidence="7 10" id="KW-0067">ATP-binding</keyword>
<keyword evidence="3" id="KW-0813">Transport</keyword>
<dbReference type="Proteomes" id="UP000265964">
    <property type="component" value="Unassembled WGS sequence"/>
</dbReference>
<dbReference type="InterPro" id="IPR017871">
    <property type="entry name" value="ABC_transporter-like_CS"/>
</dbReference>
<evidence type="ECO:0000256" key="3">
    <source>
        <dbReference type="ARBA" id="ARBA00022448"/>
    </source>
</evidence>